<dbReference type="PROSITE" id="PS00841">
    <property type="entry name" value="XPG_1"/>
    <property type="match status" value="1"/>
</dbReference>
<dbReference type="Pfam" id="PF00867">
    <property type="entry name" value="XPG_I"/>
    <property type="match status" value="1"/>
</dbReference>
<dbReference type="CDD" id="cd09900">
    <property type="entry name" value="H3TH_XPG-like"/>
    <property type="match status" value="1"/>
</dbReference>
<feature type="region of interest" description="Disordered" evidence="16">
    <location>
        <begin position="618"/>
        <end position="642"/>
    </location>
</feature>
<dbReference type="GO" id="GO:0017108">
    <property type="term" value="F:5'-flap endonuclease activity"/>
    <property type="evidence" value="ECO:0007669"/>
    <property type="project" value="TreeGrafter"/>
</dbReference>
<reference evidence="20" key="1">
    <citation type="submission" date="2025-08" db="UniProtKB">
        <authorList>
            <consortium name="RefSeq"/>
        </authorList>
    </citation>
    <scope>IDENTIFICATION</scope>
</reference>
<dbReference type="InParanoid" id="A0A6J2VDN3"/>
<sequence>MGITKLADLIRSDAQDSISYKEIEDYTGKVIALDTSIVMNQFRTAVPNLKYLSPLTGLFFRTLTFLEHDIKPVFVFDGKPPKQKKAVLEKRAQNAGWTSPQRSSTMSQRTQDCIRLLELIGVPCIKAPGDGEALCAHLVKSGVVDAVASEDMDTLAFGGTILLRQLNAKRDSEVTEYSLPKLLEALQLTHKEFVDLCILLGCDYCDKICGLGPRRALKLIQEHRTIEEVVLNVNRKTHPIPLEWRYQEARRLFLDTPQVDRPVLTWQELDEEGLVRFLCHEKHVKEQRVRGRIEKFRSSLQDRRRQREEDKKVGRVKQTRLEQFFRVTRKRQAQSAAQEKKFDLLSDLGGDIFAAPPSQTAGSSNFANFAHFNRPTAQSNSNTDFANFDSFGNSSVPSTHFGTTHPSQSIPQPLHTGGGVTVPSLSSMAPAPTQSSKTGEDRYAALAELDSVLSSTAPTGSTQQGNVFGAVSGPTAAQTQPGLSSIQQGFAAAPSTNPFVAAGMAPEPMSTNPFQTNSRASATEMSDCLRVLWFPFVDNPALFGTGSMSMPAGFGNPTSYCMPTSFSGTFQQPFPGQSPFPPPAAYPQQPNGTGFPAYGQAKPPMTSYGQAIPGPGMSNNPFMGGAPSGPYPTGGSSTNPFL</sequence>
<evidence type="ECO:0000256" key="13">
    <source>
        <dbReference type="ARBA" id="ARBA00023242"/>
    </source>
</evidence>
<dbReference type="GO" id="GO:0008409">
    <property type="term" value="F:5'-3' exonuclease activity"/>
    <property type="evidence" value="ECO:0007669"/>
    <property type="project" value="TreeGrafter"/>
</dbReference>
<protein>
    <submittedName>
        <fullName evidence="20">Probable flap endonuclease 1 homolog</fullName>
    </submittedName>
</protein>
<accession>A0A6J2VDN3</accession>
<evidence type="ECO:0000256" key="16">
    <source>
        <dbReference type="SAM" id="MobiDB-lite"/>
    </source>
</evidence>
<dbReference type="RefSeq" id="XP_030630354.1">
    <property type="nucleotide sequence ID" value="XM_030774494.1"/>
</dbReference>
<dbReference type="PANTHER" id="PTHR11081">
    <property type="entry name" value="FLAP ENDONUCLEASE FAMILY MEMBER"/>
    <property type="match status" value="1"/>
</dbReference>
<dbReference type="SUPFAM" id="SSF47807">
    <property type="entry name" value="5' to 3' exonuclease, C-terminal subdomain"/>
    <property type="match status" value="1"/>
</dbReference>
<gene>
    <name evidence="20" type="primary">LOC115812020</name>
</gene>
<evidence type="ECO:0000259" key="17">
    <source>
        <dbReference type="SMART" id="SM00484"/>
    </source>
</evidence>
<comment type="function">
    <text evidence="14">Structure-specific nuclease with 5'-flap endonuclease and 5'-3' exonuclease activities involved in DNA replication and repair. During DNA replication, cleaves the 5'-overhanging flap structure that is generated by displacement synthesis when DNA polymerase encounters the 5'-end of a downstream Okazaki fragment. It enters the flap from the 5'-end and then tracks to cleave the flap base, leaving a nick for ligation. Also involved in the long patch base excision repair (LP-BER) pathway, by cleaving within the apurinic/apyrimidinic (AP) site-terminated flap. Acts as a genome stabilization factor that prevents flaps from equilibrating into structures that lead to duplications and deletions. Also possesses 5'-3' exonuclease activity on nicked or gapped double-stranded DNA, and exhibits RNase H activity. Also involved in replication and repair of rDNA and in repairing mitochondrial DNA.</text>
</comment>
<keyword evidence="6 20" id="KW-0255">Endonuclease</keyword>
<dbReference type="InterPro" id="IPR006084">
    <property type="entry name" value="XPG/Rad2"/>
</dbReference>
<keyword evidence="10" id="KW-0460">Magnesium</keyword>
<dbReference type="GO" id="GO:0006281">
    <property type="term" value="P:DNA repair"/>
    <property type="evidence" value="ECO:0007669"/>
    <property type="project" value="UniProtKB-KW"/>
</dbReference>
<evidence type="ECO:0000256" key="11">
    <source>
        <dbReference type="ARBA" id="ARBA00023128"/>
    </source>
</evidence>
<keyword evidence="19" id="KW-1185">Reference proteome</keyword>
<keyword evidence="8" id="KW-0378">Hydrolase</keyword>
<dbReference type="InterPro" id="IPR006086">
    <property type="entry name" value="XPG-I_dom"/>
</dbReference>
<dbReference type="Proteomes" id="UP000504632">
    <property type="component" value="Chromosome 5"/>
</dbReference>
<keyword evidence="4" id="KW-0540">Nuclease</keyword>
<keyword evidence="12" id="KW-0234">DNA repair</keyword>
<evidence type="ECO:0000256" key="7">
    <source>
        <dbReference type="ARBA" id="ARBA00022763"/>
    </source>
</evidence>
<keyword evidence="7" id="KW-0227">DNA damage</keyword>
<evidence type="ECO:0000256" key="14">
    <source>
        <dbReference type="ARBA" id="ARBA00029382"/>
    </source>
</evidence>
<name>A0A6J2VDN3_CHACN</name>
<evidence type="ECO:0000256" key="3">
    <source>
        <dbReference type="ARBA" id="ARBA00022705"/>
    </source>
</evidence>
<dbReference type="PANTHER" id="PTHR11081:SF49">
    <property type="entry name" value="FLAP ENDONUCLEASE 1 HOMOLOG-RELATED"/>
    <property type="match status" value="1"/>
</dbReference>
<dbReference type="FunFam" id="1.10.150.20:FF:000009">
    <property type="entry name" value="Flap endonuclease 1"/>
    <property type="match status" value="1"/>
</dbReference>
<dbReference type="InterPro" id="IPR006085">
    <property type="entry name" value="XPG_DNA_repair_N"/>
</dbReference>
<keyword evidence="13" id="KW-0539">Nucleus</keyword>
<evidence type="ECO:0000256" key="2">
    <source>
        <dbReference type="ARBA" id="ARBA00022553"/>
    </source>
</evidence>
<comment type="cofactor">
    <cofactor evidence="1">
        <name>Mg(2+)</name>
        <dbReference type="ChEBI" id="CHEBI:18420"/>
    </cofactor>
</comment>
<organism evidence="19 20">
    <name type="scientific">Chanos chanos</name>
    <name type="common">Milkfish</name>
    <name type="synonym">Mugil chanos</name>
    <dbReference type="NCBI Taxonomy" id="29144"/>
    <lineage>
        <taxon>Eukaryota</taxon>
        <taxon>Metazoa</taxon>
        <taxon>Chordata</taxon>
        <taxon>Craniata</taxon>
        <taxon>Vertebrata</taxon>
        <taxon>Euteleostomi</taxon>
        <taxon>Actinopterygii</taxon>
        <taxon>Neopterygii</taxon>
        <taxon>Teleostei</taxon>
        <taxon>Ostariophysi</taxon>
        <taxon>Gonorynchiformes</taxon>
        <taxon>Chanidae</taxon>
        <taxon>Chanos</taxon>
    </lineage>
</organism>
<evidence type="ECO:0000313" key="19">
    <source>
        <dbReference type="Proteomes" id="UP000504632"/>
    </source>
</evidence>
<feature type="compositionally biased region" description="Polar residues" evidence="16">
    <location>
        <begin position="455"/>
        <end position="466"/>
    </location>
</feature>
<dbReference type="Pfam" id="PF00752">
    <property type="entry name" value="XPG_N"/>
    <property type="match status" value="1"/>
</dbReference>
<evidence type="ECO:0000259" key="18">
    <source>
        <dbReference type="SMART" id="SM00485"/>
    </source>
</evidence>
<proteinExistence type="inferred from homology"/>
<dbReference type="GO" id="GO:0006260">
    <property type="term" value="P:DNA replication"/>
    <property type="evidence" value="ECO:0007669"/>
    <property type="project" value="UniProtKB-KW"/>
</dbReference>
<evidence type="ECO:0000256" key="4">
    <source>
        <dbReference type="ARBA" id="ARBA00022722"/>
    </source>
</evidence>
<dbReference type="InterPro" id="IPR036279">
    <property type="entry name" value="5-3_exonuclease_C_sf"/>
</dbReference>
<evidence type="ECO:0000256" key="12">
    <source>
        <dbReference type="ARBA" id="ARBA00023204"/>
    </source>
</evidence>
<dbReference type="GO" id="GO:0000287">
    <property type="term" value="F:magnesium ion binding"/>
    <property type="evidence" value="ECO:0007669"/>
    <property type="project" value="TreeGrafter"/>
</dbReference>
<evidence type="ECO:0000313" key="20">
    <source>
        <dbReference type="RefSeq" id="XP_030630354.1"/>
    </source>
</evidence>
<keyword evidence="9" id="KW-0269">Exonuclease</keyword>
<keyword evidence="3" id="KW-0235">DNA replication</keyword>
<dbReference type="InterPro" id="IPR029060">
    <property type="entry name" value="PIN-like_dom_sf"/>
</dbReference>
<dbReference type="GO" id="GO:0030145">
    <property type="term" value="F:manganese ion binding"/>
    <property type="evidence" value="ECO:0007669"/>
    <property type="project" value="TreeGrafter"/>
</dbReference>
<dbReference type="InterPro" id="IPR019974">
    <property type="entry name" value="XPG_CS"/>
</dbReference>
<keyword evidence="11" id="KW-0496">Mitochondrion</keyword>
<dbReference type="PRINTS" id="PR00853">
    <property type="entry name" value="XPGRADSUPER"/>
</dbReference>
<dbReference type="Gene3D" id="3.40.50.1010">
    <property type="entry name" value="5'-nuclease"/>
    <property type="match status" value="1"/>
</dbReference>
<feature type="domain" description="XPG N-terminal" evidence="18">
    <location>
        <begin position="1"/>
        <end position="95"/>
    </location>
</feature>
<comment type="similarity">
    <text evidence="15">Belongs to the XPG/RAD2 endonuclease family. FEN1 subfamily.</text>
</comment>
<evidence type="ECO:0000256" key="6">
    <source>
        <dbReference type="ARBA" id="ARBA00022759"/>
    </source>
</evidence>
<dbReference type="GO" id="GO:0004523">
    <property type="term" value="F:RNA-DNA hybrid ribonuclease activity"/>
    <property type="evidence" value="ECO:0007669"/>
    <property type="project" value="TreeGrafter"/>
</dbReference>
<feature type="region of interest" description="Disordered" evidence="16">
    <location>
        <begin position="397"/>
        <end position="440"/>
    </location>
</feature>
<dbReference type="SMART" id="SM00279">
    <property type="entry name" value="HhH2"/>
    <property type="match status" value="1"/>
</dbReference>
<dbReference type="AlphaFoldDB" id="A0A6J2VDN3"/>
<dbReference type="SMART" id="SM00485">
    <property type="entry name" value="XPGN"/>
    <property type="match status" value="1"/>
</dbReference>
<feature type="region of interest" description="Disordered" evidence="16">
    <location>
        <begin position="455"/>
        <end position="482"/>
    </location>
</feature>
<dbReference type="GO" id="GO:0005634">
    <property type="term" value="C:nucleus"/>
    <property type="evidence" value="ECO:0007669"/>
    <property type="project" value="TreeGrafter"/>
</dbReference>
<evidence type="ECO:0000256" key="9">
    <source>
        <dbReference type="ARBA" id="ARBA00022839"/>
    </source>
</evidence>
<dbReference type="SMART" id="SM00484">
    <property type="entry name" value="XPGI"/>
    <property type="match status" value="1"/>
</dbReference>
<evidence type="ECO:0000256" key="8">
    <source>
        <dbReference type="ARBA" id="ARBA00022801"/>
    </source>
</evidence>
<evidence type="ECO:0000256" key="15">
    <source>
        <dbReference type="ARBA" id="ARBA00034726"/>
    </source>
</evidence>
<dbReference type="GO" id="GO:0003677">
    <property type="term" value="F:DNA binding"/>
    <property type="evidence" value="ECO:0007669"/>
    <property type="project" value="InterPro"/>
</dbReference>
<dbReference type="InterPro" id="IPR008918">
    <property type="entry name" value="HhH2"/>
</dbReference>
<feature type="compositionally biased region" description="Polar residues" evidence="16">
    <location>
        <begin position="397"/>
        <end position="411"/>
    </location>
</feature>
<feature type="compositionally biased region" description="Polar residues" evidence="16">
    <location>
        <begin position="423"/>
        <end position="437"/>
    </location>
</feature>
<dbReference type="OrthoDB" id="1937206at2759"/>
<dbReference type="Gene3D" id="1.10.150.20">
    <property type="entry name" value="5' to 3' exonuclease, C-terminal subdomain"/>
    <property type="match status" value="1"/>
</dbReference>
<evidence type="ECO:0000256" key="1">
    <source>
        <dbReference type="ARBA" id="ARBA00001946"/>
    </source>
</evidence>
<keyword evidence="5" id="KW-0479">Metal-binding</keyword>
<dbReference type="GeneID" id="115812020"/>
<evidence type="ECO:0000256" key="10">
    <source>
        <dbReference type="ARBA" id="ARBA00022842"/>
    </source>
</evidence>
<keyword evidence="2" id="KW-0597">Phosphoprotein</keyword>
<dbReference type="SUPFAM" id="SSF88723">
    <property type="entry name" value="PIN domain-like"/>
    <property type="match status" value="1"/>
</dbReference>
<evidence type="ECO:0000256" key="5">
    <source>
        <dbReference type="ARBA" id="ARBA00022723"/>
    </source>
</evidence>
<feature type="domain" description="XPG-I" evidence="17">
    <location>
        <begin position="118"/>
        <end position="188"/>
    </location>
</feature>